<keyword evidence="4" id="KW-0489">Methyltransferase</keyword>
<dbReference type="EMBL" id="KQ087198">
    <property type="protein sequence ID" value="KLT43103.1"/>
    <property type="molecule type" value="Genomic_DNA"/>
</dbReference>
<dbReference type="Proteomes" id="UP000053611">
    <property type="component" value="Unassembled WGS sequence"/>
</dbReference>
<evidence type="ECO:0000259" key="10">
    <source>
        <dbReference type="PROSITE" id="PS50868"/>
    </source>
</evidence>
<feature type="compositionally biased region" description="Low complexity" evidence="8">
    <location>
        <begin position="430"/>
        <end position="441"/>
    </location>
</feature>
<dbReference type="InterPro" id="IPR006560">
    <property type="entry name" value="AWS_dom"/>
</dbReference>
<dbReference type="InterPro" id="IPR001214">
    <property type="entry name" value="SET_dom"/>
</dbReference>
<feature type="domain" description="Post-SET" evidence="10">
    <location>
        <begin position="164"/>
        <end position="180"/>
    </location>
</feature>
<evidence type="ECO:0000256" key="3">
    <source>
        <dbReference type="ARBA" id="ARBA00022454"/>
    </source>
</evidence>
<evidence type="ECO:0000256" key="2">
    <source>
        <dbReference type="ARBA" id="ARBA00004286"/>
    </source>
</evidence>
<dbReference type="InterPro" id="IPR017956">
    <property type="entry name" value="AT_hook_DNA-bd_motif"/>
</dbReference>
<feature type="compositionally biased region" description="Pro residues" evidence="8">
    <location>
        <begin position="502"/>
        <end position="514"/>
    </location>
</feature>
<dbReference type="AlphaFoldDB" id="A0A0J0XPT2"/>
<dbReference type="GO" id="GO:0032259">
    <property type="term" value="P:methylation"/>
    <property type="evidence" value="ECO:0007669"/>
    <property type="project" value="UniProtKB-KW"/>
</dbReference>
<keyword evidence="5" id="KW-0808">Transferase</keyword>
<dbReference type="SMART" id="SM00384">
    <property type="entry name" value="AT_hook"/>
    <property type="match status" value="5"/>
</dbReference>
<comment type="subcellular location">
    <subcellularLocation>
        <location evidence="2">Chromosome</location>
    </subcellularLocation>
    <subcellularLocation>
        <location evidence="1">Nucleus</location>
    </subcellularLocation>
</comment>
<evidence type="ECO:0000256" key="6">
    <source>
        <dbReference type="ARBA" id="ARBA00022691"/>
    </source>
</evidence>
<feature type="compositionally biased region" description="Low complexity" evidence="8">
    <location>
        <begin position="233"/>
        <end position="250"/>
    </location>
</feature>
<feature type="compositionally biased region" description="Basic residues" evidence="8">
    <location>
        <begin position="274"/>
        <end position="283"/>
    </location>
</feature>
<feature type="compositionally biased region" description="Basic residues" evidence="8">
    <location>
        <begin position="292"/>
        <end position="303"/>
    </location>
</feature>
<evidence type="ECO:0008006" key="14">
    <source>
        <dbReference type="Google" id="ProtNLM"/>
    </source>
</evidence>
<evidence type="ECO:0000256" key="5">
    <source>
        <dbReference type="ARBA" id="ARBA00022679"/>
    </source>
</evidence>
<feature type="compositionally biased region" description="Basic residues" evidence="8">
    <location>
        <begin position="491"/>
        <end position="501"/>
    </location>
</feature>
<reference evidence="12 13" key="1">
    <citation type="submission" date="2015-03" db="EMBL/GenBank/DDBJ databases">
        <title>Genomics and transcriptomics of the oil-accumulating basidiomycete yeast T. oleaginosus allow insights into substrate utilization and the diverse evolutionary trajectories of mating systems in fungi.</title>
        <authorList>
            <consortium name="DOE Joint Genome Institute"/>
            <person name="Kourist R."/>
            <person name="Kracht O."/>
            <person name="Bracharz F."/>
            <person name="Lipzen A."/>
            <person name="Nolan M."/>
            <person name="Ohm R."/>
            <person name="Grigoriev I."/>
            <person name="Sun S."/>
            <person name="Heitman J."/>
            <person name="Bruck T."/>
            <person name="Nowrousian M."/>
        </authorList>
    </citation>
    <scope>NUCLEOTIDE SEQUENCE [LARGE SCALE GENOMIC DNA]</scope>
    <source>
        <strain evidence="12 13">IBC0246</strain>
    </source>
</reference>
<evidence type="ECO:0000259" key="9">
    <source>
        <dbReference type="PROSITE" id="PS50280"/>
    </source>
</evidence>
<feature type="domain" description="SET" evidence="9">
    <location>
        <begin position="30"/>
        <end position="150"/>
    </location>
</feature>
<dbReference type="GO" id="GO:0003677">
    <property type="term" value="F:DNA binding"/>
    <property type="evidence" value="ECO:0007669"/>
    <property type="project" value="InterPro"/>
</dbReference>
<dbReference type="InterPro" id="IPR046341">
    <property type="entry name" value="SET_dom_sf"/>
</dbReference>
<feature type="compositionally biased region" description="Low complexity" evidence="8">
    <location>
        <begin position="567"/>
        <end position="577"/>
    </location>
</feature>
<dbReference type="GO" id="GO:0042054">
    <property type="term" value="F:histone methyltransferase activity"/>
    <property type="evidence" value="ECO:0007669"/>
    <property type="project" value="InterPro"/>
</dbReference>
<evidence type="ECO:0000313" key="12">
    <source>
        <dbReference type="EMBL" id="KLT43103.1"/>
    </source>
</evidence>
<evidence type="ECO:0000313" key="13">
    <source>
        <dbReference type="Proteomes" id="UP000053611"/>
    </source>
</evidence>
<dbReference type="Pfam" id="PF00856">
    <property type="entry name" value="SET"/>
    <property type="match status" value="1"/>
</dbReference>
<feature type="compositionally biased region" description="Low complexity" evidence="8">
    <location>
        <begin position="345"/>
        <end position="357"/>
    </location>
</feature>
<keyword evidence="13" id="KW-1185">Reference proteome</keyword>
<dbReference type="GO" id="GO:0005694">
    <property type="term" value="C:chromosome"/>
    <property type="evidence" value="ECO:0007669"/>
    <property type="project" value="UniProtKB-SubCell"/>
</dbReference>
<feature type="region of interest" description="Disordered" evidence="8">
    <location>
        <begin position="562"/>
        <end position="603"/>
    </location>
</feature>
<feature type="region of interest" description="Disordered" evidence="8">
    <location>
        <begin position="187"/>
        <end position="547"/>
    </location>
</feature>
<feature type="compositionally biased region" description="Low complexity" evidence="8">
    <location>
        <begin position="402"/>
        <end position="421"/>
    </location>
</feature>
<gene>
    <name evidence="12" type="ORF">CC85DRAFT_67923</name>
</gene>
<organism evidence="12 13">
    <name type="scientific">Cutaneotrichosporon oleaginosum</name>
    <dbReference type="NCBI Taxonomy" id="879819"/>
    <lineage>
        <taxon>Eukaryota</taxon>
        <taxon>Fungi</taxon>
        <taxon>Dikarya</taxon>
        <taxon>Basidiomycota</taxon>
        <taxon>Agaricomycotina</taxon>
        <taxon>Tremellomycetes</taxon>
        <taxon>Trichosporonales</taxon>
        <taxon>Trichosporonaceae</taxon>
        <taxon>Cutaneotrichosporon</taxon>
    </lineage>
</organism>
<dbReference type="SMART" id="SM00317">
    <property type="entry name" value="SET"/>
    <property type="match status" value="1"/>
</dbReference>
<dbReference type="PROSITE" id="PS50868">
    <property type="entry name" value="POST_SET"/>
    <property type="match status" value="1"/>
</dbReference>
<keyword evidence="6" id="KW-0949">S-adenosyl-L-methionine</keyword>
<evidence type="ECO:0000256" key="4">
    <source>
        <dbReference type="ARBA" id="ARBA00022603"/>
    </source>
</evidence>
<dbReference type="SUPFAM" id="SSF82199">
    <property type="entry name" value="SET domain"/>
    <property type="match status" value="1"/>
</dbReference>
<name>A0A0J0XPT2_9TREE</name>
<dbReference type="SMART" id="SM00508">
    <property type="entry name" value="PostSET"/>
    <property type="match status" value="1"/>
</dbReference>
<dbReference type="STRING" id="879819.A0A0J0XPT2"/>
<keyword evidence="7" id="KW-0539">Nucleus</keyword>
<dbReference type="OrthoDB" id="308383at2759"/>
<protein>
    <recommendedName>
        <fullName evidence="14">SET domain-containing protein</fullName>
    </recommendedName>
</protein>
<feature type="compositionally biased region" description="Low complexity" evidence="8">
    <location>
        <begin position="591"/>
        <end position="603"/>
    </location>
</feature>
<feature type="compositionally biased region" description="Basic and acidic residues" evidence="8">
    <location>
        <begin position="187"/>
        <end position="203"/>
    </location>
</feature>
<sequence length="603" mass="63892">MNRHMNFICGRQCPAGEGCTNRSLTRRPQKAYKIAWTGTRGFGMFAAEDIAEGEFVMDYRGEVIDIEEFCNRIDNEYKGTRNFYALHYDGDEVVDAGMRGNDARFINHGCSPNLEVRKLQTVGDGFEEYEIGFWAIRDIKAGEELLYDYNFEAFTVGDLANEDVRVRCQCGASNCIGFMGRRSGEKSAKELARDLGRQTEMRGQKRKAPPTTEGARAVFTKRRPGKARQPVLTPAAAAGSGTSGTLDASGNLILPVKRKVGRPRIHPLPDPNAPRRKPGRPRIHPLPDPSAPKRKPGRPRKHPLPAPVNDVPATDSGDPAPPVASETPAAALDAATPSETPVPDARASPAGATARAPLPVATPPSATLQPPPKAPKTFWVANSREQAPATAATPAPGPAPRAPRAVAIPATSAAAAAAVAPTPSPPPVTAPTSAPVPALVSAPPPTLSPVSPVTVKKEDNESDWEDATTVGSHRISATNKRRAPSKSGPPGKKRGPGRPRKIPPPTPPPPPPPGAKRGPGRPRKIRNPEDELPVLGPRITPKQAEKIKRNGAPAGWVFVPVGPPAAAPAEAAPAPREATPPPSARARRAQRLASVRQATPGVL</sequence>
<dbReference type="GO" id="GO:0005634">
    <property type="term" value="C:nucleus"/>
    <property type="evidence" value="ECO:0007669"/>
    <property type="project" value="UniProtKB-SubCell"/>
</dbReference>
<feature type="compositionally biased region" description="Polar residues" evidence="8">
    <location>
        <begin position="469"/>
        <end position="478"/>
    </location>
</feature>
<proteinExistence type="predicted"/>
<keyword evidence="3" id="KW-0158">Chromosome</keyword>
<dbReference type="PROSITE" id="PS50280">
    <property type="entry name" value="SET"/>
    <property type="match status" value="1"/>
</dbReference>
<evidence type="ECO:0000256" key="1">
    <source>
        <dbReference type="ARBA" id="ARBA00004123"/>
    </source>
</evidence>
<dbReference type="PROSITE" id="PS51215">
    <property type="entry name" value="AWS"/>
    <property type="match status" value="1"/>
</dbReference>
<accession>A0A0J0XPT2</accession>
<feature type="domain" description="AWS" evidence="11">
    <location>
        <begin position="1"/>
        <end position="28"/>
    </location>
</feature>
<evidence type="ECO:0000256" key="8">
    <source>
        <dbReference type="SAM" id="MobiDB-lite"/>
    </source>
</evidence>
<dbReference type="Gene3D" id="2.170.270.10">
    <property type="entry name" value="SET domain"/>
    <property type="match status" value="1"/>
</dbReference>
<dbReference type="InterPro" id="IPR050777">
    <property type="entry name" value="SET2_Histone-Lys_MeTrsfase"/>
</dbReference>
<feature type="compositionally biased region" description="Basic residues" evidence="8">
    <location>
        <begin position="256"/>
        <end position="265"/>
    </location>
</feature>
<dbReference type="InterPro" id="IPR003616">
    <property type="entry name" value="Post-SET_dom"/>
</dbReference>
<dbReference type="PANTHER" id="PTHR22884">
    <property type="entry name" value="SET DOMAIN PROTEINS"/>
    <property type="match status" value="1"/>
</dbReference>
<evidence type="ECO:0000256" key="7">
    <source>
        <dbReference type="ARBA" id="ARBA00023242"/>
    </source>
</evidence>
<evidence type="ECO:0000259" key="11">
    <source>
        <dbReference type="PROSITE" id="PS51215"/>
    </source>
</evidence>